<dbReference type="InterPro" id="IPR001421">
    <property type="entry name" value="ATP8_metazoa"/>
</dbReference>
<evidence type="ECO:0000256" key="2">
    <source>
        <dbReference type="ARBA" id="ARBA00008892"/>
    </source>
</evidence>
<gene>
    <name evidence="15" type="primary">atp8</name>
</gene>
<evidence type="ECO:0000256" key="14">
    <source>
        <dbReference type="SAM" id="Phobius"/>
    </source>
</evidence>
<dbReference type="Pfam" id="PF00895">
    <property type="entry name" value="ATP-synt_8"/>
    <property type="match status" value="1"/>
</dbReference>
<evidence type="ECO:0000256" key="12">
    <source>
        <dbReference type="ARBA" id="ARBA00024864"/>
    </source>
</evidence>
<evidence type="ECO:0000256" key="8">
    <source>
        <dbReference type="ARBA" id="ARBA00022989"/>
    </source>
</evidence>
<evidence type="ECO:0000256" key="5">
    <source>
        <dbReference type="ARBA" id="ARBA00022547"/>
    </source>
</evidence>
<evidence type="ECO:0000256" key="10">
    <source>
        <dbReference type="ARBA" id="ARBA00023128"/>
    </source>
</evidence>
<evidence type="ECO:0000256" key="13">
    <source>
        <dbReference type="RuleBase" id="RU003661"/>
    </source>
</evidence>
<comment type="subcellular location">
    <subcellularLocation>
        <location evidence="1 13">Mitochondrion membrane</location>
        <topology evidence="1 13">Single-pass membrane protein</topology>
    </subcellularLocation>
</comment>
<sequence length="54" mass="6473">MPQMAPISWLSLFIMFTMAFILFCMMNYYSTLPNSPKTLKVMKSLTNNIFNWKW</sequence>
<name>A0A7L8EXZ1_9MUSC</name>
<protein>
    <recommendedName>
        <fullName evidence="13">ATP synthase complex subunit 8</fullName>
    </recommendedName>
</protein>
<keyword evidence="7 13" id="KW-0375">Hydrogen ion transport</keyword>
<geneLocation type="mitochondrion" evidence="15"/>
<proteinExistence type="inferred from homology"/>
<keyword evidence="5 13" id="KW-0138">CF(0)</keyword>
<evidence type="ECO:0000256" key="1">
    <source>
        <dbReference type="ARBA" id="ARBA00004304"/>
    </source>
</evidence>
<keyword evidence="4 13" id="KW-0813">Transport</keyword>
<reference evidence="15" key="1">
    <citation type="journal article" date="2020" name="Mitochondrial DNA Part B Resour">
        <title>The mitochondrial genome of Chelipoda sp. (Diptera: Empididae).</title>
        <authorList>
            <person name="Gao S."/>
            <person name="Liu Y."/>
            <person name="Zhou J."/>
            <person name="Yang D."/>
        </authorList>
    </citation>
    <scope>NUCLEOTIDE SEQUENCE</scope>
    <source>
        <strain evidence="15">YD3012</strain>
    </source>
</reference>
<organism evidence="15">
    <name type="scientific">Chelipoda sp. YD3012</name>
    <dbReference type="NCBI Taxonomy" id="2775393"/>
    <lineage>
        <taxon>Eukaryota</taxon>
        <taxon>Metazoa</taxon>
        <taxon>Ecdysozoa</taxon>
        <taxon>Arthropoda</taxon>
        <taxon>Hexapoda</taxon>
        <taxon>Insecta</taxon>
        <taxon>Pterygota</taxon>
        <taxon>Neoptera</taxon>
        <taxon>Endopterygota</taxon>
        <taxon>Diptera</taxon>
        <taxon>Brachycera</taxon>
        <taxon>Muscomorpha</taxon>
        <taxon>Empidoidea</taxon>
        <taxon>Empididae</taxon>
        <taxon>Hemerodromiinae</taxon>
        <taxon>Chelipoda</taxon>
    </lineage>
</organism>
<evidence type="ECO:0000256" key="9">
    <source>
        <dbReference type="ARBA" id="ARBA00023065"/>
    </source>
</evidence>
<keyword evidence="10 13" id="KW-0496">Mitochondrion</keyword>
<keyword evidence="6 13" id="KW-0812">Transmembrane</keyword>
<evidence type="ECO:0000256" key="11">
    <source>
        <dbReference type="ARBA" id="ARBA00023136"/>
    </source>
</evidence>
<comment type="function">
    <text evidence="12">Mitochondrial membrane ATP synthase (F(1)F(0) ATP synthase or Complex V) produces ATP from ADP in the presence of a proton gradient across the membrane which is generated by electron transport complexes of the respiratory chain. F-type ATPases consist of two structural domains, F(1) - containing the extramembraneous catalytic core and F(0) - containing the membrane proton channel, linked together by a central stalk and a peripheral stalk. During catalysis, ATP synthesis in the catalytic domain of F(1) is coupled via a rotary mechanism of the central stalk subunits to proton translocation. Part of the complex F(0) domain. Minor subunit located with subunit a in the membrane.</text>
</comment>
<evidence type="ECO:0000256" key="3">
    <source>
        <dbReference type="ARBA" id="ARBA00011291"/>
    </source>
</evidence>
<keyword evidence="11 14" id="KW-0472">Membrane</keyword>
<comment type="subunit">
    <text evidence="3">F-type ATPases have 2 components, CF(1) - the catalytic core - and CF(0) - the membrane proton channel.</text>
</comment>
<accession>A0A7L8EXZ1</accession>
<dbReference type="GO" id="GO:0045259">
    <property type="term" value="C:proton-transporting ATP synthase complex"/>
    <property type="evidence" value="ECO:0007669"/>
    <property type="project" value="UniProtKB-KW"/>
</dbReference>
<evidence type="ECO:0000256" key="6">
    <source>
        <dbReference type="ARBA" id="ARBA00022692"/>
    </source>
</evidence>
<evidence type="ECO:0000256" key="4">
    <source>
        <dbReference type="ARBA" id="ARBA00022448"/>
    </source>
</evidence>
<dbReference type="GO" id="GO:0015986">
    <property type="term" value="P:proton motive force-driven ATP synthesis"/>
    <property type="evidence" value="ECO:0007669"/>
    <property type="project" value="InterPro"/>
</dbReference>
<keyword evidence="9 13" id="KW-0406">Ion transport</keyword>
<dbReference type="AlphaFoldDB" id="A0A7L8EXZ1"/>
<feature type="transmembrane region" description="Helical" evidence="14">
    <location>
        <begin position="7"/>
        <end position="29"/>
    </location>
</feature>
<evidence type="ECO:0000313" key="15">
    <source>
        <dbReference type="EMBL" id="QOE17380.1"/>
    </source>
</evidence>
<dbReference type="EMBL" id="MT396991">
    <property type="protein sequence ID" value="QOE17380.1"/>
    <property type="molecule type" value="Genomic_DNA"/>
</dbReference>
<comment type="similarity">
    <text evidence="2 13">Belongs to the ATPase protein 8 family.</text>
</comment>
<evidence type="ECO:0000256" key="7">
    <source>
        <dbReference type="ARBA" id="ARBA00022781"/>
    </source>
</evidence>
<keyword evidence="8 14" id="KW-1133">Transmembrane helix</keyword>
<dbReference type="GO" id="GO:0031966">
    <property type="term" value="C:mitochondrial membrane"/>
    <property type="evidence" value="ECO:0007669"/>
    <property type="project" value="UniProtKB-SubCell"/>
</dbReference>
<dbReference type="GO" id="GO:0015078">
    <property type="term" value="F:proton transmembrane transporter activity"/>
    <property type="evidence" value="ECO:0007669"/>
    <property type="project" value="InterPro"/>
</dbReference>